<dbReference type="PANTHER" id="PTHR22911">
    <property type="entry name" value="ACYL-MALONYL CONDENSING ENZYME-RELATED"/>
    <property type="match status" value="1"/>
</dbReference>
<sequence length="304" mass="32209">MRTRQEAKRLHTQLTIVLAIGILSVSTAAILIRLATNTAGTSTVGFSLVLAASRLSIAAFTLIPTWRSFQPSSPTAVKFAIGAGIALAVHFAAWISSLSFTSITASTTLVTTNPIWVAIVSWIWFKDKPSRATFWGIAIAMIGGMLIGFNSTSQGGTNPLLGNGLAIVGAWAASFYLLLGTEAQRRGLSVKSYIAIAYSVAAIALFPLPFLFGASYLGYPSATYLCILLLAIFPQLIGHTSFNWAMRHLPPTIVTLIILLEPVGSTILAIAFFRELPGIQVIFGAIVLLVGVAVAILGNSEKVS</sequence>
<feature type="transmembrane region" description="Helical" evidence="2">
    <location>
        <begin position="12"/>
        <end position="32"/>
    </location>
</feature>
<reference evidence="4 5" key="1">
    <citation type="submission" date="2017-06" db="EMBL/GenBank/DDBJ databases">
        <title>Genome sequencing of cyanobaciteial culture collection at National Institute for Environmental Studies (NIES).</title>
        <authorList>
            <person name="Hirose Y."/>
            <person name="Shimura Y."/>
            <person name="Fujisawa T."/>
            <person name="Nakamura Y."/>
            <person name="Kawachi M."/>
        </authorList>
    </citation>
    <scope>NUCLEOTIDE SEQUENCE [LARGE SCALE GENOMIC DNA]</scope>
    <source>
        <strain evidence="4 5">NIES-2135</strain>
    </source>
</reference>
<evidence type="ECO:0000259" key="3">
    <source>
        <dbReference type="Pfam" id="PF00892"/>
    </source>
</evidence>
<accession>A0A1Z4JFG5</accession>
<dbReference type="InterPro" id="IPR037185">
    <property type="entry name" value="EmrE-like"/>
</dbReference>
<keyword evidence="2" id="KW-0812">Transmembrane</keyword>
<dbReference type="EMBL" id="AP018203">
    <property type="protein sequence ID" value="BAY55499.1"/>
    <property type="molecule type" value="Genomic_DNA"/>
</dbReference>
<evidence type="ECO:0000313" key="5">
    <source>
        <dbReference type="Proteomes" id="UP000217895"/>
    </source>
</evidence>
<organism evidence="4 5">
    <name type="scientific">Leptolyngbya boryana NIES-2135</name>
    <dbReference type="NCBI Taxonomy" id="1973484"/>
    <lineage>
        <taxon>Bacteria</taxon>
        <taxon>Bacillati</taxon>
        <taxon>Cyanobacteriota</taxon>
        <taxon>Cyanophyceae</taxon>
        <taxon>Leptolyngbyales</taxon>
        <taxon>Leptolyngbyaceae</taxon>
        <taxon>Leptolyngbya group</taxon>
        <taxon>Leptolyngbya</taxon>
    </lineage>
</organism>
<dbReference type="AlphaFoldDB" id="A0A1Z4JFG5"/>
<keyword evidence="2" id="KW-1133">Transmembrane helix</keyword>
<feature type="transmembrane region" description="Helical" evidence="2">
    <location>
        <begin position="218"/>
        <end position="237"/>
    </location>
</feature>
<feature type="transmembrane region" description="Helical" evidence="2">
    <location>
        <begin position="249"/>
        <end position="273"/>
    </location>
</feature>
<feature type="domain" description="EamA" evidence="3">
    <location>
        <begin position="161"/>
        <end position="295"/>
    </location>
</feature>
<feature type="transmembrane region" description="Helical" evidence="2">
    <location>
        <begin position="161"/>
        <end position="180"/>
    </location>
</feature>
<dbReference type="Proteomes" id="UP000217895">
    <property type="component" value="Chromosome"/>
</dbReference>
<comment type="similarity">
    <text evidence="1">Belongs to the EamA transporter family.</text>
</comment>
<evidence type="ECO:0000313" key="4">
    <source>
        <dbReference type="EMBL" id="BAY55499.1"/>
    </source>
</evidence>
<evidence type="ECO:0000256" key="2">
    <source>
        <dbReference type="SAM" id="Phobius"/>
    </source>
</evidence>
<keyword evidence="5" id="KW-1185">Reference proteome</keyword>
<feature type="transmembrane region" description="Helical" evidence="2">
    <location>
        <begin position="192"/>
        <end position="212"/>
    </location>
</feature>
<feature type="transmembrane region" description="Helical" evidence="2">
    <location>
        <begin position="279"/>
        <end position="298"/>
    </location>
</feature>
<feature type="transmembrane region" description="Helical" evidence="2">
    <location>
        <begin position="132"/>
        <end position="149"/>
    </location>
</feature>
<keyword evidence="2" id="KW-0472">Membrane</keyword>
<dbReference type="GO" id="GO:0016020">
    <property type="term" value="C:membrane"/>
    <property type="evidence" value="ECO:0007669"/>
    <property type="project" value="InterPro"/>
</dbReference>
<feature type="transmembrane region" description="Helical" evidence="2">
    <location>
        <begin position="44"/>
        <end position="63"/>
    </location>
</feature>
<dbReference type="SUPFAM" id="SSF103481">
    <property type="entry name" value="Multidrug resistance efflux transporter EmrE"/>
    <property type="match status" value="2"/>
</dbReference>
<evidence type="ECO:0000256" key="1">
    <source>
        <dbReference type="ARBA" id="ARBA00007362"/>
    </source>
</evidence>
<feature type="transmembrane region" description="Helical" evidence="2">
    <location>
        <begin position="103"/>
        <end position="125"/>
    </location>
</feature>
<name>A0A1Z4JFG5_LEPBY</name>
<dbReference type="PANTHER" id="PTHR22911:SF76">
    <property type="entry name" value="EAMA DOMAIN-CONTAINING PROTEIN"/>
    <property type="match status" value="1"/>
</dbReference>
<dbReference type="Pfam" id="PF00892">
    <property type="entry name" value="EamA"/>
    <property type="match status" value="2"/>
</dbReference>
<dbReference type="InterPro" id="IPR000620">
    <property type="entry name" value="EamA_dom"/>
</dbReference>
<gene>
    <name evidence="4" type="ORF">NIES2135_23230</name>
</gene>
<feature type="transmembrane region" description="Helical" evidence="2">
    <location>
        <begin position="75"/>
        <end position="97"/>
    </location>
</feature>
<protein>
    <submittedName>
        <fullName evidence="4">Integral membrane protein DUF6</fullName>
    </submittedName>
</protein>
<feature type="domain" description="EamA" evidence="3">
    <location>
        <begin position="17"/>
        <end position="147"/>
    </location>
</feature>
<proteinExistence type="inferred from homology"/>